<comment type="caution">
    <text evidence="1">The sequence shown here is derived from an EMBL/GenBank/DDBJ whole genome shotgun (WGS) entry which is preliminary data.</text>
</comment>
<protein>
    <submittedName>
        <fullName evidence="1">Uncharacterized protein</fullName>
    </submittedName>
</protein>
<dbReference type="HOGENOM" id="CLU_2520598_0_0_10"/>
<evidence type="ECO:0000313" key="2">
    <source>
        <dbReference type="Proteomes" id="UP000003711"/>
    </source>
</evidence>
<name>E2ND71_9BACE</name>
<gene>
    <name evidence="1" type="ORF">BACCELL_02229</name>
</gene>
<dbReference type="Proteomes" id="UP000003711">
    <property type="component" value="Unassembled WGS sequence"/>
</dbReference>
<evidence type="ECO:0000313" key="1">
    <source>
        <dbReference type="EMBL" id="EEF90149.1"/>
    </source>
</evidence>
<reference evidence="1 2" key="2">
    <citation type="submission" date="2009-01" db="EMBL/GenBank/DDBJ databases">
        <title>Draft genome sequence of Bacteroides cellulosilyticus (DSM 14838).</title>
        <authorList>
            <person name="Sudarsanam P."/>
            <person name="Ley R."/>
            <person name="Guruge J."/>
            <person name="Turnbaugh P.J."/>
            <person name="Mahowald M."/>
            <person name="Liep D."/>
            <person name="Gordon J."/>
        </authorList>
    </citation>
    <scope>NUCLEOTIDE SEQUENCE [LARGE SCALE GENOMIC DNA]</scope>
    <source>
        <strain evidence="1 2">DSM 14838</strain>
    </source>
</reference>
<organism evidence="1 2">
    <name type="scientific">Bacteroides cellulosilyticus DSM 14838</name>
    <dbReference type="NCBI Taxonomy" id="537012"/>
    <lineage>
        <taxon>Bacteria</taxon>
        <taxon>Pseudomonadati</taxon>
        <taxon>Bacteroidota</taxon>
        <taxon>Bacteroidia</taxon>
        <taxon>Bacteroidales</taxon>
        <taxon>Bacteroidaceae</taxon>
        <taxon>Bacteroides</taxon>
    </lineage>
</organism>
<sequence length="84" mass="9870">MIVAIHFYFRLQSYIIDLGFKGMPCAYVTGCNIINNFRNYRIAGFLFDLLVACNRMAWYLNAILYSFVFCTLFLCKMLINRVCL</sequence>
<reference evidence="1 2" key="1">
    <citation type="submission" date="2008-12" db="EMBL/GenBank/DDBJ databases">
        <authorList>
            <person name="Fulton L."/>
            <person name="Clifton S."/>
            <person name="Fulton B."/>
            <person name="Xu J."/>
            <person name="Minx P."/>
            <person name="Pepin K.H."/>
            <person name="Johnson M."/>
            <person name="Bhonagiri V."/>
            <person name="Nash W.E."/>
            <person name="Mardis E.R."/>
            <person name="Wilson R.K."/>
        </authorList>
    </citation>
    <scope>NUCLEOTIDE SEQUENCE [LARGE SCALE GENOMIC DNA]</scope>
    <source>
        <strain evidence="1 2">DSM 14838</strain>
    </source>
</reference>
<accession>E2ND71</accession>
<dbReference type="AlphaFoldDB" id="E2ND71"/>
<proteinExistence type="predicted"/>
<dbReference type="EMBL" id="ACCH01000169">
    <property type="protein sequence ID" value="EEF90149.1"/>
    <property type="molecule type" value="Genomic_DNA"/>
</dbReference>